<dbReference type="EMBL" id="LEKV01004821">
    <property type="protein sequence ID" value="KVH92370.1"/>
    <property type="molecule type" value="Genomic_DNA"/>
</dbReference>
<comment type="caution">
    <text evidence="1">The sequence shown here is derived from an EMBL/GenBank/DDBJ whole genome shotgun (WGS) entry which is preliminary data.</text>
</comment>
<proteinExistence type="predicted"/>
<dbReference type="Gramene" id="KVH92370">
    <property type="protein sequence ID" value="KVH92370"/>
    <property type="gene ID" value="Ccrd_005612"/>
</dbReference>
<keyword evidence="2" id="KW-1185">Reference proteome</keyword>
<name>A0A103XKF7_CYNCS</name>
<sequence>MDLLSTFQICNLLLDSRLEGPYGCLFVVAGAAASAADGGHQVCGFCFLISCLVLVLACGLQGKVVTHDLFICGFSNDPAVTHGFSYDQSDVIPFRCFLNDIRSLIGCSLLPCDTLAADIC</sequence>
<accession>A0A103XKF7</accession>
<protein>
    <submittedName>
        <fullName evidence="1">Uncharacterized protein</fullName>
    </submittedName>
</protein>
<dbReference type="AlphaFoldDB" id="A0A103XKF7"/>
<evidence type="ECO:0000313" key="2">
    <source>
        <dbReference type="Proteomes" id="UP000243975"/>
    </source>
</evidence>
<gene>
    <name evidence="1" type="ORF">Ccrd_005612</name>
</gene>
<dbReference type="Proteomes" id="UP000243975">
    <property type="component" value="Unassembled WGS sequence"/>
</dbReference>
<reference evidence="1 2" key="1">
    <citation type="journal article" date="2016" name="Sci. Rep.">
        <title>The genome sequence of the outbreeding globe artichoke constructed de novo incorporating a phase-aware low-pass sequencing strategy of F1 progeny.</title>
        <authorList>
            <person name="Scaglione D."/>
            <person name="Reyes-Chin-Wo S."/>
            <person name="Acquadro A."/>
            <person name="Froenicke L."/>
            <person name="Portis E."/>
            <person name="Beitel C."/>
            <person name="Tirone M."/>
            <person name="Mauro R."/>
            <person name="Lo Monaco A."/>
            <person name="Mauromicale G."/>
            <person name="Faccioli P."/>
            <person name="Cattivelli L."/>
            <person name="Rieseberg L."/>
            <person name="Michelmore R."/>
            <person name="Lanteri S."/>
        </authorList>
    </citation>
    <scope>NUCLEOTIDE SEQUENCE [LARGE SCALE GENOMIC DNA]</scope>
    <source>
        <strain evidence="1">2C</strain>
    </source>
</reference>
<organism evidence="1 2">
    <name type="scientific">Cynara cardunculus var. scolymus</name>
    <name type="common">Globe artichoke</name>
    <name type="synonym">Cynara scolymus</name>
    <dbReference type="NCBI Taxonomy" id="59895"/>
    <lineage>
        <taxon>Eukaryota</taxon>
        <taxon>Viridiplantae</taxon>
        <taxon>Streptophyta</taxon>
        <taxon>Embryophyta</taxon>
        <taxon>Tracheophyta</taxon>
        <taxon>Spermatophyta</taxon>
        <taxon>Magnoliopsida</taxon>
        <taxon>eudicotyledons</taxon>
        <taxon>Gunneridae</taxon>
        <taxon>Pentapetalae</taxon>
        <taxon>asterids</taxon>
        <taxon>campanulids</taxon>
        <taxon>Asterales</taxon>
        <taxon>Asteraceae</taxon>
        <taxon>Carduoideae</taxon>
        <taxon>Cardueae</taxon>
        <taxon>Carduinae</taxon>
        <taxon>Cynara</taxon>
    </lineage>
</organism>
<evidence type="ECO:0000313" key="1">
    <source>
        <dbReference type="EMBL" id="KVH92370.1"/>
    </source>
</evidence>